<proteinExistence type="predicted"/>
<dbReference type="EMBL" id="CDRZ01000244">
    <property type="protein sequence ID" value="CEO89411.1"/>
    <property type="molecule type" value="Genomic_DNA"/>
</dbReference>
<sequence length="246" mass="27789">MSLDDLEAMITKFWEGIFRKRNRPIQPVEMARALVREMVIQRRVSVSRVYAPNIFTISLGKADFQKSASLQDALSQELAGYVKNKAIEKEYTLIGRPQIAFIEDDSLEIGEIAIKSAFSSEEPLPAEEPIKMDHTMIFDKQEKESRVTGKNYSIVIISGPDQGKSILLQGGEPYYIGRKSTNHLVLTDINASREHVLLERRGDILHLIDLGSRNGTFVDGIRIEEYELEVGDQFLIGENLFEVEGS</sequence>
<dbReference type="Pfam" id="PF00498">
    <property type="entry name" value="FHA"/>
    <property type="match status" value="1"/>
</dbReference>
<evidence type="ECO:0000313" key="3">
    <source>
        <dbReference type="Proteomes" id="UP000046155"/>
    </source>
</evidence>
<dbReference type="PROSITE" id="PS50006">
    <property type="entry name" value="FHA_DOMAIN"/>
    <property type="match status" value="1"/>
</dbReference>
<evidence type="ECO:0000259" key="1">
    <source>
        <dbReference type="PROSITE" id="PS50006"/>
    </source>
</evidence>
<dbReference type="Proteomes" id="UP000046155">
    <property type="component" value="Unassembled WGS sequence"/>
</dbReference>
<dbReference type="CDD" id="cd00060">
    <property type="entry name" value="FHA"/>
    <property type="match status" value="1"/>
</dbReference>
<name>A0A0B7MN66_9FIRM</name>
<dbReference type="InterPro" id="IPR042287">
    <property type="entry name" value="FhaA_N_sf"/>
</dbReference>
<feature type="domain" description="FHA" evidence="1">
    <location>
        <begin position="174"/>
        <end position="223"/>
    </location>
</feature>
<keyword evidence="3" id="KW-1185">Reference proteome</keyword>
<dbReference type="InterPro" id="IPR008984">
    <property type="entry name" value="SMAD_FHA_dom_sf"/>
</dbReference>
<dbReference type="Pfam" id="PF12401">
    <property type="entry name" value="FhaA_N"/>
    <property type="match status" value="1"/>
</dbReference>
<accession>A0A0B7MN66</accession>
<dbReference type="InterPro" id="IPR050923">
    <property type="entry name" value="Cell_Proc_Reg/RNA_Proc"/>
</dbReference>
<dbReference type="InterPro" id="IPR000253">
    <property type="entry name" value="FHA_dom"/>
</dbReference>
<dbReference type="AlphaFoldDB" id="A0A0B7MN66"/>
<dbReference type="SMART" id="SM00240">
    <property type="entry name" value="FHA"/>
    <property type="match status" value="1"/>
</dbReference>
<reference evidence="3" key="1">
    <citation type="submission" date="2015-01" db="EMBL/GenBank/DDBJ databases">
        <authorList>
            <person name="Manzoor Shahid"/>
            <person name="Zubair Saima"/>
        </authorList>
    </citation>
    <scope>NUCLEOTIDE SEQUENCE [LARGE SCALE GENOMIC DNA]</scope>
    <source>
        <strain evidence="3">Sp3</strain>
    </source>
</reference>
<organism evidence="2 3">
    <name type="scientific">Syntrophaceticus schinkii</name>
    <dbReference type="NCBI Taxonomy" id="499207"/>
    <lineage>
        <taxon>Bacteria</taxon>
        <taxon>Bacillati</taxon>
        <taxon>Bacillota</taxon>
        <taxon>Clostridia</taxon>
        <taxon>Thermoanaerobacterales</taxon>
        <taxon>Thermoanaerobacterales Family III. Incertae Sedis</taxon>
        <taxon>Syntrophaceticus</taxon>
    </lineage>
</organism>
<dbReference type="Gene3D" id="2.60.200.20">
    <property type="match status" value="1"/>
</dbReference>
<protein>
    <submittedName>
        <fullName evidence="2">Putative FHA domain containing protein</fullName>
    </submittedName>
</protein>
<dbReference type="PANTHER" id="PTHR23308">
    <property type="entry name" value="NUCLEAR INHIBITOR OF PROTEIN PHOSPHATASE-1"/>
    <property type="match status" value="1"/>
</dbReference>
<dbReference type="SUPFAM" id="SSF49879">
    <property type="entry name" value="SMAD/FHA domain"/>
    <property type="match status" value="1"/>
</dbReference>
<evidence type="ECO:0000313" key="2">
    <source>
        <dbReference type="EMBL" id="CEO89411.1"/>
    </source>
</evidence>
<dbReference type="RefSeq" id="WP_044665355.1">
    <property type="nucleotide sequence ID" value="NZ_CDRZ01000244.1"/>
</dbReference>
<gene>
    <name evidence="2" type="ORF">SSCH_470039</name>
</gene>
<dbReference type="InterPro" id="IPR022128">
    <property type="entry name" value="FhaA_N"/>
</dbReference>
<dbReference type="Gene3D" id="3.30.2320.60">
    <property type="entry name" value="FhaA, phosphopeptide-binding domain (DUF3662)"/>
    <property type="match status" value="1"/>
</dbReference>